<name>A0ABP1F5U4_9FLAO</name>
<dbReference type="EMBL" id="CAXJRC010000010">
    <property type="protein sequence ID" value="CAL2105805.1"/>
    <property type="molecule type" value="Genomic_DNA"/>
</dbReference>
<dbReference type="Pfam" id="PF13557">
    <property type="entry name" value="Phenol_MetA_deg"/>
    <property type="match status" value="1"/>
</dbReference>
<evidence type="ECO:0000313" key="1">
    <source>
        <dbReference type="EMBL" id="CAL2105805.1"/>
    </source>
</evidence>
<comment type="caution">
    <text evidence="1">The sequence shown here is derived from an EMBL/GenBank/DDBJ whole genome shotgun (WGS) entry which is preliminary data.</text>
</comment>
<protein>
    <submittedName>
        <fullName evidence="1">Transporter</fullName>
    </submittedName>
</protein>
<accession>A0ABP1F5U4</accession>
<sequence>MKTLNFIITLLLLSLNTLGQEDKKKIGSIATDRPDQSESTSMLPKKFFQVETGGFYESVNDVNNYTYNTTLLRYGLLDNFELRVAFSNTESFYQNQTLSKGFSPLTIGGKVNIAKENKSLPEITLVGHLNLPFLASKDYKTINSAINFRFAFSHTLNEKSSLSYNLGMAWNGNTPEPSYIYTLSYGHSISSKIGWFLEVYGDLPESSMASHKWDTGFLYLFSDNLQFDISGGTGITNNTQDLYLSAGLSFRLPQ</sequence>
<gene>
    <name evidence="1" type="ORF">T190115A13A_190049</name>
</gene>
<dbReference type="RefSeq" id="WP_348737625.1">
    <property type="nucleotide sequence ID" value="NZ_CAXJRC010000010.1"/>
</dbReference>
<keyword evidence="2" id="KW-1185">Reference proteome</keyword>
<dbReference type="Proteomes" id="UP001497602">
    <property type="component" value="Unassembled WGS sequence"/>
</dbReference>
<evidence type="ECO:0000313" key="2">
    <source>
        <dbReference type="Proteomes" id="UP001497602"/>
    </source>
</evidence>
<reference evidence="1 2" key="1">
    <citation type="submission" date="2024-05" db="EMBL/GenBank/DDBJ databases">
        <authorList>
            <person name="Duchaud E."/>
        </authorList>
    </citation>
    <scope>NUCLEOTIDE SEQUENCE [LARGE SCALE GENOMIC DNA]</scope>
    <source>
        <strain evidence="1">Ena-SAMPLE-TAB-13-05-2024-13:56:06:370-140305</strain>
    </source>
</reference>
<dbReference type="InterPro" id="IPR025737">
    <property type="entry name" value="FApF"/>
</dbReference>
<proteinExistence type="predicted"/>
<organism evidence="1 2">
    <name type="scientific">Tenacibaculum vairaonense</name>
    <dbReference type="NCBI Taxonomy" id="3137860"/>
    <lineage>
        <taxon>Bacteria</taxon>
        <taxon>Pseudomonadati</taxon>
        <taxon>Bacteroidota</taxon>
        <taxon>Flavobacteriia</taxon>
        <taxon>Flavobacteriales</taxon>
        <taxon>Flavobacteriaceae</taxon>
        <taxon>Tenacibaculum</taxon>
    </lineage>
</organism>